<accession>A0A4R1BF41</accession>
<keyword evidence="8 10" id="KW-0120">Carbon dioxide fixation</keyword>
<dbReference type="OrthoDB" id="9768133at2"/>
<dbReference type="InterPro" id="IPR022805">
    <property type="entry name" value="PEP_COase_bac/pln-type"/>
</dbReference>
<comment type="cofactor">
    <cofactor evidence="1 10">
        <name>Mg(2+)</name>
        <dbReference type="ChEBI" id="CHEBI:18420"/>
    </cofactor>
</comment>
<evidence type="ECO:0000256" key="2">
    <source>
        <dbReference type="ARBA" id="ARBA00003670"/>
    </source>
</evidence>
<dbReference type="EMBL" id="SJZB01000022">
    <property type="protein sequence ID" value="TCJ15759.1"/>
    <property type="molecule type" value="Genomic_DNA"/>
</dbReference>
<keyword evidence="7 10" id="KW-0456">Lyase</keyword>
<dbReference type="NCBIfam" id="NF000584">
    <property type="entry name" value="PRK00009.1"/>
    <property type="match status" value="1"/>
</dbReference>
<dbReference type="GO" id="GO:0008964">
    <property type="term" value="F:phosphoenolpyruvate carboxylase activity"/>
    <property type="evidence" value="ECO:0007669"/>
    <property type="project" value="UniProtKB-UniRule"/>
</dbReference>
<organism evidence="12 13">
    <name type="scientific">Parasulfuritortus cantonensis</name>
    <dbReference type="NCBI Taxonomy" id="2528202"/>
    <lineage>
        <taxon>Bacteria</taxon>
        <taxon>Pseudomonadati</taxon>
        <taxon>Pseudomonadota</taxon>
        <taxon>Betaproteobacteria</taxon>
        <taxon>Nitrosomonadales</taxon>
        <taxon>Thiobacillaceae</taxon>
        <taxon>Parasulfuritortus</taxon>
    </lineage>
</organism>
<dbReference type="Gene3D" id="1.20.1440.90">
    <property type="entry name" value="Phosphoenolpyruvate/pyruvate domain"/>
    <property type="match status" value="1"/>
</dbReference>
<evidence type="ECO:0000256" key="8">
    <source>
        <dbReference type="ARBA" id="ARBA00023300"/>
    </source>
</evidence>
<evidence type="ECO:0000256" key="11">
    <source>
        <dbReference type="PROSITE-ProRule" id="PRU10112"/>
    </source>
</evidence>
<feature type="active site" evidence="10">
    <location>
        <position position="153"/>
    </location>
</feature>
<evidence type="ECO:0000256" key="1">
    <source>
        <dbReference type="ARBA" id="ARBA00001946"/>
    </source>
</evidence>
<dbReference type="GO" id="GO:0006099">
    <property type="term" value="P:tricarboxylic acid cycle"/>
    <property type="evidence" value="ECO:0007669"/>
    <property type="project" value="InterPro"/>
</dbReference>
<dbReference type="HAMAP" id="MF_00595">
    <property type="entry name" value="PEPcase_type1"/>
    <property type="match status" value="1"/>
</dbReference>
<proteinExistence type="inferred from homology"/>
<dbReference type="PANTHER" id="PTHR30523:SF46">
    <property type="entry name" value="PHOSPHOENOLPYRUVATE CARBOXYLASE"/>
    <property type="match status" value="1"/>
</dbReference>
<gene>
    <name evidence="10" type="primary">ppc</name>
    <name evidence="12" type="ORF">EZJ19_05940</name>
</gene>
<dbReference type="EC" id="4.1.1.31" evidence="4 10"/>
<dbReference type="PRINTS" id="PR00150">
    <property type="entry name" value="PEPCARBXLASE"/>
</dbReference>
<protein>
    <recommendedName>
        <fullName evidence="5 10">Phosphoenolpyruvate carboxylase</fullName>
        <shortName evidence="10">PEPC</shortName>
        <shortName evidence="10">PEPCase</shortName>
        <ecNumber evidence="4 10">4.1.1.31</ecNumber>
    </recommendedName>
</protein>
<comment type="catalytic activity">
    <reaction evidence="9 10">
        <text>oxaloacetate + phosphate = phosphoenolpyruvate + hydrogencarbonate</text>
        <dbReference type="Rhea" id="RHEA:28370"/>
        <dbReference type="ChEBI" id="CHEBI:16452"/>
        <dbReference type="ChEBI" id="CHEBI:17544"/>
        <dbReference type="ChEBI" id="CHEBI:43474"/>
        <dbReference type="ChEBI" id="CHEBI:58702"/>
        <dbReference type="EC" id="4.1.1.31"/>
    </reaction>
</comment>
<sequence length="937" mass="105024">MASLAARGKSMVTEDKDRRARERLLSLLLSRVLKSELPRPVYTAIGTLNKGFTALRERPNRKRHAELDALIGSLSPDALSSIIRAYNLYFSLLNIAEETALLRRRRLLVKQEGHMWKGSFHDTLIELKEQGIRADELQTLLGRLCYLPVLTAHPSEARRRTVKGALRNIFLSMEAMDDPRTRGMYRDEVQEKLSRQIRALWKTDEVRAFKLDVRDEIDSGLSYFPQSLFRAATLVYRNFSKSVRDVYGPETAAVLAVPAFLRFGSWIGGDRDGHPGVTAEVTALAWRMQALAACEEYLRRLDVLFAELSLSDRLCQPSAAFLAGLEEDVQLADSLFGGQPNPHPQEPYRRKIEIMQYRMRRNRELIRRAIAGSVSSLDEPGYATADAFKRDLYVIRDSLDSHGDGALAQGELQDLIMLVETFGFHLMQLDVRQESTRHSETVAEILGQALGTDYAALDEDARIELLADAIANPAALNYDAGALSESAQETLRVFRLIAHMRQEIGPECFGRYVISMTHTASHVMEVMMLAAQAGLAGRLAGGWYCHIGISPLFETIDDLKHAEAVLDRLYSQPTYRSLLLAYGEGQEVMLGYSDSCKDGGILASSWNLYEAQKRIMALSDRHGVPCRLFHGRGGTLGRGGGPTHEAILAQPPGTVRGELKLTEQGEVLFYKYNNMETAVYELTLGITGTLKASCNLVRPASAERKDYLAIMDDMAAEGEAVYRDLTCATPGFLDYFYEVTPIQEIGLLNIGSRPSHRKKGDRSLASVRAIGWVFAWGQSRHALPTWYGVGGAIERWRKNDPARLAKLQTMYREWPFFRTLLSNAQMALYKADMGIAREYAGLCLDKAAGERIFDKIRMRHERAVMQILNVADIQSLLEESPDLAVSLAHRNPYLDPLNHIQVIMLHKLREHEGPDNPWLEPLLRSINAIAAGMRNTG</sequence>
<dbReference type="Proteomes" id="UP000295443">
    <property type="component" value="Unassembled WGS sequence"/>
</dbReference>
<dbReference type="GO" id="GO:0006107">
    <property type="term" value="P:oxaloacetate metabolic process"/>
    <property type="evidence" value="ECO:0007669"/>
    <property type="project" value="UniProtKB-UniRule"/>
</dbReference>
<dbReference type="GO" id="GO:0000287">
    <property type="term" value="F:magnesium ion binding"/>
    <property type="evidence" value="ECO:0007669"/>
    <property type="project" value="UniProtKB-UniRule"/>
</dbReference>
<evidence type="ECO:0000256" key="6">
    <source>
        <dbReference type="ARBA" id="ARBA00022842"/>
    </source>
</evidence>
<keyword evidence="6 10" id="KW-0460">Magnesium</keyword>
<name>A0A4R1BF41_9PROT</name>
<dbReference type="InterPro" id="IPR015813">
    <property type="entry name" value="Pyrv/PenolPyrv_kinase-like_dom"/>
</dbReference>
<dbReference type="GO" id="GO:0005829">
    <property type="term" value="C:cytosol"/>
    <property type="evidence" value="ECO:0007669"/>
    <property type="project" value="TreeGrafter"/>
</dbReference>
<reference evidence="12 13" key="1">
    <citation type="submission" date="2019-03" db="EMBL/GenBank/DDBJ databases">
        <title>Genome sequence of Thiobacillaceae bacterium LSR1, a sulfur-oxidizing bacterium isolated from freshwater sediment.</title>
        <authorList>
            <person name="Li S."/>
        </authorList>
    </citation>
    <scope>NUCLEOTIDE SEQUENCE [LARGE SCALE GENOMIC DNA]</scope>
    <source>
        <strain evidence="12 13">LSR1</strain>
    </source>
</reference>
<evidence type="ECO:0000256" key="9">
    <source>
        <dbReference type="ARBA" id="ARBA00048995"/>
    </source>
</evidence>
<dbReference type="InterPro" id="IPR033129">
    <property type="entry name" value="PEPCASE_His_AS"/>
</dbReference>
<evidence type="ECO:0000256" key="4">
    <source>
        <dbReference type="ARBA" id="ARBA00012305"/>
    </source>
</evidence>
<comment type="caution">
    <text evidence="12">The sequence shown here is derived from an EMBL/GenBank/DDBJ whole genome shotgun (WGS) entry which is preliminary data.</text>
</comment>
<keyword evidence="12" id="KW-0670">Pyruvate</keyword>
<evidence type="ECO:0000256" key="3">
    <source>
        <dbReference type="ARBA" id="ARBA00008346"/>
    </source>
</evidence>
<evidence type="ECO:0000313" key="13">
    <source>
        <dbReference type="Proteomes" id="UP000295443"/>
    </source>
</evidence>
<feature type="active site" evidence="10 11">
    <location>
        <position position="597"/>
    </location>
</feature>
<comment type="similarity">
    <text evidence="3 10">Belongs to the PEPCase type 1 family.</text>
</comment>
<dbReference type="GO" id="GO:0015977">
    <property type="term" value="P:carbon fixation"/>
    <property type="evidence" value="ECO:0007669"/>
    <property type="project" value="UniProtKB-UniRule"/>
</dbReference>
<evidence type="ECO:0000256" key="10">
    <source>
        <dbReference type="HAMAP-Rule" id="MF_00595"/>
    </source>
</evidence>
<keyword evidence="13" id="KW-1185">Reference proteome</keyword>
<dbReference type="Pfam" id="PF00311">
    <property type="entry name" value="PEPcase"/>
    <property type="match status" value="1"/>
</dbReference>
<comment type="subunit">
    <text evidence="10">Homotetramer.</text>
</comment>
<evidence type="ECO:0000313" key="12">
    <source>
        <dbReference type="EMBL" id="TCJ15759.1"/>
    </source>
</evidence>
<dbReference type="PANTHER" id="PTHR30523">
    <property type="entry name" value="PHOSPHOENOLPYRUVATE CARBOXYLASE"/>
    <property type="match status" value="1"/>
</dbReference>
<comment type="function">
    <text evidence="2 10">Forms oxaloacetate, a four-carbon dicarboxylic acid source for the tricarboxylic acid cycle.</text>
</comment>
<evidence type="ECO:0000256" key="5">
    <source>
        <dbReference type="ARBA" id="ARBA00022419"/>
    </source>
</evidence>
<dbReference type="InterPro" id="IPR021135">
    <property type="entry name" value="PEP_COase"/>
</dbReference>
<dbReference type="PROSITE" id="PS00393">
    <property type="entry name" value="PEPCASE_2"/>
    <property type="match status" value="1"/>
</dbReference>
<dbReference type="AlphaFoldDB" id="A0A4R1BF41"/>
<dbReference type="SUPFAM" id="SSF51621">
    <property type="entry name" value="Phosphoenolpyruvate/pyruvate domain"/>
    <property type="match status" value="1"/>
</dbReference>
<evidence type="ECO:0000256" key="7">
    <source>
        <dbReference type="ARBA" id="ARBA00023239"/>
    </source>
</evidence>